<gene>
    <name evidence="1" type="ORF">BD310DRAFT_104959</name>
</gene>
<evidence type="ECO:0000313" key="1">
    <source>
        <dbReference type="EMBL" id="TBU54092.1"/>
    </source>
</evidence>
<evidence type="ECO:0000313" key="2">
    <source>
        <dbReference type="Proteomes" id="UP000292082"/>
    </source>
</evidence>
<protein>
    <submittedName>
        <fullName evidence="1">Uncharacterized protein</fullName>
    </submittedName>
</protein>
<name>A0A4Q9PJ41_9APHY</name>
<accession>A0A4Q9PJ41</accession>
<dbReference type="EMBL" id="ML145197">
    <property type="protein sequence ID" value="TBU54092.1"/>
    <property type="molecule type" value="Genomic_DNA"/>
</dbReference>
<keyword evidence="2" id="KW-1185">Reference proteome</keyword>
<proteinExistence type="predicted"/>
<dbReference type="AlphaFoldDB" id="A0A4Q9PJ41"/>
<sequence length="166" mass="18207">MHTNTSSSKVRTGTCASVDERDSCQACPPTRCLESVAAQRSQRGAGRLALGVAGAPALPTTLTDLPQLIPHKVRTRATLRDYGIPLHQAKRFLDANDALCSECNMATYEWHHGMACFECPHEKGSIHGQELGRWRYHGRISPKCCVKLRGRCVCIARLVSRLAGHS</sequence>
<organism evidence="1 2">
    <name type="scientific">Dichomitus squalens</name>
    <dbReference type="NCBI Taxonomy" id="114155"/>
    <lineage>
        <taxon>Eukaryota</taxon>
        <taxon>Fungi</taxon>
        <taxon>Dikarya</taxon>
        <taxon>Basidiomycota</taxon>
        <taxon>Agaricomycotina</taxon>
        <taxon>Agaricomycetes</taxon>
        <taxon>Polyporales</taxon>
        <taxon>Polyporaceae</taxon>
        <taxon>Dichomitus</taxon>
    </lineage>
</organism>
<dbReference type="Proteomes" id="UP000292082">
    <property type="component" value="Unassembled WGS sequence"/>
</dbReference>
<reference evidence="1 2" key="1">
    <citation type="submission" date="2019-01" db="EMBL/GenBank/DDBJ databases">
        <title>Draft genome sequences of three monokaryotic isolates of the white-rot basidiomycete fungus Dichomitus squalens.</title>
        <authorList>
            <consortium name="DOE Joint Genome Institute"/>
            <person name="Lopez S.C."/>
            <person name="Andreopoulos B."/>
            <person name="Pangilinan J."/>
            <person name="Lipzen A."/>
            <person name="Riley R."/>
            <person name="Ahrendt S."/>
            <person name="Ng V."/>
            <person name="Barry K."/>
            <person name="Daum C."/>
            <person name="Grigoriev I.V."/>
            <person name="Hilden K.S."/>
            <person name="Makela M.R."/>
            <person name="de Vries R.P."/>
        </authorList>
    </citation>
    <scope>NUCLEOTIDE SEQUENCE [LARGE SCALE GENOMIC DNA]</scope>
    <source>
        <strain evidence="1 2">CBS 464.89</strain>
    </source>
</reference>